<feature type="transmembrane region" description="Helical" evidence="1">
    <location>
        <begin position="98"/>
        <end position="121"/>
    </location>
</feature>
<organism evidence="2 3">
    <name type="scientific">Nephila pilipes</name>
    <name type="common">Giant wood spider</name>
    <name type="synonym">Nephila maculata</name>
    <dbReference type="NCBI Taxonomy" id="299642"/>
    <lineage>
        <taxon>Eukaryota</taxon>
        <taxon>Metazoa</taxon>
        <taxon>Ecdysozoa</taxon>
        <taxon>Arthropoda</taxon>
        <taxon>Chelicerata</taxon>
        <taxon>Arachnida</taxon>
        <taxon>Araneae</taxon>
        <taxon>Araneomorphae</taxon>
        <taxon>Entelegynae</taxon>
        <taxon>Araneoidea</taxon>
        <taxon>Nephilidae</taxon>
        <taxon>Nephila</taxon>
    </lineage>
</organism>
<sequence length="172" mass="18614">MSQKGKEVHKSLPSSLINVPNPLRLAGGRTIRLLPDLQRVRSIRLVTGRLMDFLDASLSFAGTVYLSFSSSFLCHLCCGRELSGSSQLCRCLRTRLQVLLCLLAIQQMATALSAMAALLTYGSLLCKARRISGTNADGACGQQKLPGLTAMVFAASYSSGRNLHYKFVNTKA</sequence>
<keyword evidence="3" id="KW-1185">Reference proteome</keyword>
<reference evidence="2" key="1">
    <citation type="submission" date="2020-08" db="EMBL/GenBank/DDBJ databases">
        <title>Multicomponent nature underlies the extraordinary mechanical properties of spider dragline silk.</title>
        <authorList>
            <person name="Kono N."/>
            <person name="Nakamura H."/>
            <person name="Mori M."/>
            <person name="Yoshida Y."/>
            <person name="Ohtoshi R."/>
            <person name="Malay A.D."/>
            <person name="Moran D.A.P."/>
            <person name="Tomita M."/>
            <person name="Numata K."/>
            <person name="Arakawa K."/>
        </authorList>
    </citation>
    <scope>NUCLEOTIDE SEQUENCE</scope>
</reference>
<keyword evidence="1" id="KW-0812">Transmembrane</keyword>
<proteinExistence type="predicted"/>
<dbReference type="AlphaFoldDB" id="A0A8X6IZP7"/>
<comment type="caution">
    <text evidence="2">The sequence shown here is derived from an EMBL/GenBank/DDBJ whole genome shotgun (WGS) entry which is preliminary data.</text>
</comment>
<name>A0A8X6IZP7_NEPPI</name>
<keyword evidence="1" id="KW-1133">Transmembrane helix</keyword>
<evidence type="ECO:0000256" key="1">
    <source>
        <dbReference type="SAM" id="Phobius"/>
    </source>
</evidence>
<protein>
    <submittedName>
        <fullName evidence="2">Uncharacterized protein</fullName>
    </submittedName>
</protein>
<dbReference type="Proteomes" id="UP000887013">
    <property type="component" value="Unassembled WGS sequence"/>
</dbReference>
<evidence type="ECO:0000313" key="3">
    <source>
        <dbReference type="Proteomes" id="UP000887013"/>
    </source>
</evidence>
<gene>
    <name evidence="2" type="ORF">NPIL_239241</name>
</gene>
<dbReference type="EMBL" id="BMAW01048668">
    <property type="protein sequence ID" value="GFS67189.1"/>
    <property type="molecule type" value="Genomic_DNA"/>
</dbReference>
<keyword evidence="1" id="KW-0472">Membrane</keyword>
<accession>A0A8X6IZP7</accession>
<evidence type="ECO:0000313" key="2">
    <source>
        <dbReference type="EMBL" id="GFS67189.1"/>
    </source>
</evidence>